<dbReference type="OMA" id="NIYCQAF"/>
<dbReference type="GeneID" id="108041265"/>
<dbReference type="SUPFAM" id="SSF55945">
    <property type="entry name" value="TATA-box binding protein-like"/>
    <property type="match status" value="2"/>
</dbReference>
<comment type="similarity">
    <text evidence="1">Belongs to the TBP family.</text>
</comment>
<reference evidence="5" key="3">
    <citation type="submission" date="2025-05" db="UniProtKB">
        <authorList>
            <consortium name="EnsemblMetazoa"/>
        </authorList>
    </citation>
    <scope>IDENTIFICATION</scope>
</reference>
<evidence type="ECO:0000256" key="1">
    <source>
        <dbReference type="ARBA" id="ARBA00005560"/>
    </source>
</evidence>
<dbReference type="InterPro" id="IPR000814">
    <property type="entry name" value="TBP"/>
</dbReference>
<dbReference type="Gene3D" id="3.30.310.10">
    <property type="entry name" value="TATA-Binding Protein"/>
    <property type="match status" value="2"/>
</dbReference>
<dbReference type="OrthoDB" id="7847945at2759"/>
<dbReference type="GO" id="GO:0003677">
    <property type="term" value="F:DNA binding"/>
    <property type="evidence" value="ECO:0007669"/>
    <property type="project" value="UniProtKB-KW"/>
</dbReference>
<feature type="region of interest" description="Disordered" evidence="4">
    <location>
        <begin position="1"/>
        <end position="30"/>
    </location>
</feature>
<proteinExistence type="inferred from homology"/>
<keyword evidence="6" id="KW-1185">Reference proteome</keyword>
<name>A0A6P4E9G1_DRORH</name>
<dbReference type="PANTHER" id="PTHR10126">
    <property type="entry name" value="TATA-BOX BINDING PROTEIN"/>
    <property type="match status" value="1"/>
</dbReference>
<evidence type="ECO:0000256" key="3">
    <source>
        <dbReference type="ARBA" id="ARBA00023163"/>
    </source>
</evidence>
<organism evidence="7">
    <name type="scientific">Drosophila rhopaloa</name>
    <name type="common">Fruit fly</name>
    <dbReference type="NCBI Taxonomy" id="1041015"/>
    <lineage>
        <taxon>Eukaryota</taxon>
        <taxon>Metazoa</taxon>
        <taxon>Ecdysozoa</taxon>
        <taxon>Arthropoda</taxon>
        <taxon>Hexapoda</taxon>
        <taxon>Insecta</taxon>
        <taxon>Pterygota</taxon>
        <taxon>Neoptera</taxon>
        <taxon>Endopterygota</taxon>
        <taxon>Diptera</taxon>
        <taxon>Brachycera</taxon>
        <taxon>Muscomorpha</taxon>
        <taxon>Ephydroidea</taxon>
        <taxon>Drosophilidae</taxon>
        <taxon>Drosophila</taxon>
        <taxon>Sophophora</taxon>
    </lineage>
</organism>
<feature type="compositionally biased region" description="Basic residues" evidence="4">
    <location>
        <begin position="1"/>
        <end position="23"/>
    </location>
</feature>
<evidence type="ECO:0000313" key="5">
    <source>
        <dbReference type="EnsemblMetazoa" id="XP_016974635.1"/>
    </source>
</evidence>
<keyword evidence="3" id="KW-0804">Transcription</keyword>
<dbReference type="AlphaFoldDB" id="A0A6P4E9G1"/>
<protein>
    <submittedName>
        <fullName evidence="7">Uncharacterized protein LOC108041265</fullName>
    </submittedName>
</protein>
<dbReference type="EnsemblMetazoa" id="XM_017119146.2">
    <property type="protein sequence ID" value="XP_016974635.1"/>
    <property type="gene ID" value="LOC108041265"/>
</dbReference>
<dbReference type="RefSeq" id="XP_016974635.1">
    <property type="nucleotide sequence ID" value="XM_017119146.1"/>
</dbReference>
<reference evidence="7" key="2">
    <citation type="submission" date="2025-04" db="UniProtKB">
        <authorList>
            <consortium name="RefSeq"/>
        </authorList>
    </citation>
    <scope>IDENTIFICATION</scope>
</reference>
<dbReference type="InterPro" id="IPR012295">
    <property type="entry name" value="TBP_dom_sf"/>
</dbReference>
<feature type="region of interest" description="Disordered" evidence="4">
    <location>
        <begin position="58"/>
        <end position="77"/>
    </location>
</feature>
<evidence type="ECO:0000313" key="7">
    <source>
        <dbReference type="RefSeq" id="XP_016974635.1"/>
    </source>
</evidence>
<sequence length="310" mass="35724">MVNRSKFTKRYKPMPKLVSKKPKPKEPERKVQKNLFGVVEFLPSAPILADYNVPDSKVECSESGEESSRQNSLAIAAPRTPTEKEVLHIYEDVTKLSDIERYLNILYRPFSCLATTTSKYDLSELEVHLRHARFDPDRHLAVLVNRLSPMSSLKIYPNGNIYCQGYSREDARRGLINIVQELRDLGYTPRLRRYKFNVVNATFSVPFHLNLEQLHLQNPRLTQYDPMSKPFLICKLMGTMVNSAIFPTGYVYVMSASNRGLIKLAIAQLLPILYRFKDSEKDQSELSLSCGDINYKVLWENYFQDADLSD</sequence>
<dbReference type="CTD" id="33454"/>
<accession>A0A6P4E9G1</accession>
<dbReference type="Proteomes" id="UP001652680">
    <property type="component" value="Unassembled WGS sequence"/>
</dbReference>
<evidence type="ECO:0000256" key="4">
    <source>
        <dbReference type="SAM" id="MobiDB-lite"/>
    </source>
</evidence>
<keyword evidence="2" id="KW-0238">DNA-binding</keyword>
<dbReference type="Pfam" id="PF00352">
    <property type="entry name" value="TBP"/>
    <property type="match status" value="1"/>
</dbReference>
<evidence type="ECO:0000256" key="2">
    <source>
        <dbReference type="ARBA" id="ARBA00023125"/>
    </source>
</evidence>
<evidence type="ECO:0000313" key="6">
    <source>
        <dbReference type="Proteomes" id="UP001652680"/>
    </source>
</evidence>
<reference evidence="6" key="1">
    <citation type="journal article" date="2021" name="Elife">
        <title>Highly contiguous assemblies of 101 drosophilid genomes.</title>
        <authorList>
            <person name="Kim B.Y."/>
            <person name="Wang J.R."/>
            <person name="Miller D.E."/>
            <person name="Barmina O."/>
            <person name="Delaney E."/>
            <person name="Thompson A."/>
            <person name="Comeault A.A."/>
            <person name="Peede D."/>
            <person name="D'Agostino E.R."/>
            <person name="Pelaez J."/>
            <person name="Aguilar J.M."/>
            <person name="Haji D."/>
            <person name="Matsunaga T."/>
            <person name="Armstrong E.E."/>
            <person name="Zych M."/>
            <person name="Ogawa Y."/>
            <person name="Stamenkovic-Radak M."/>
            <person name="Jelic M."/>
            <person name="Veselinovic M.S."/>
            <person name="Tanaskovic M."/>
            <person name="Eric P."/>
            <person name="Gao J.J."/>
            <person name="Katoh T.K."/>
            <person name="Toda M.J."/>
            <person name="Watabe H."/>
            <person name="Watada M."/>
            <person name="Davis J.S."/>
            <person name="Moyle L.C."/>
            <person name="Manoli G."/>
            <person name="Bertolini E."/>
            <person name="Kostal V."/>
            <person name="Hawley R.S."/>
            <person name="Takahashi A."/>
            <person name="Jones C.D."/>
            <person name="Price D.K."/>
            <person name="Whiteman N."/>
            <person name="Kopp A."/>
            <person name="Matute D.R."/>
            <person name="Petrov D.A."/>
        </authorList>
    </citation>
    <scope>NUCLEOTIDE SEQUENCE [LARGE SCALE GENOMIC DNA]</scope>
</reference>
<gene>
    <name evidence="7" type="primary">LOC108041265</name>
    <name evidence="5" type="synonym">108041265</name>
</gene>
<dbReference type="GO" id="GO:0006352">
    <property type="term" value="P:DNA-templated transcription initiation"/>
    <property type="evidence" value="ECO:0007669"/>
    <property type="project" value="InterPro"/>
</dbReference>